<evidence type="ECO:0000256" key="6">
    <source>
        <dbReference type="ARBA" id="ARBA00023136"/>
    </source>
</evidence>
<evidence type="ECO:0000313" key="9">
    <source>
        <dbReference type="EMBL" id="GGB26215.1"/>
    </source>
</evidence>
<feature type="domain" description="Peptidase M50" evidence="8">
    <location>
        <begin position="200"/>
        <end position="277"/>
    </location>
</feature>
<organism evidence="9 10">
    <name type="scientific">Tistrella bauzanensis</name>
    <dbReference type="NCBI Taxonomy" id="657419"/>
    <lineage>
        <taxon>Bacteria</taxon>
        <taxon>Pseudomonadati</taxon>
        <taxon>Pseudomonadota</taxon>
        <taxon>Alphaproteobacteria</taxon>
        <taxon>Geminicoccales</taxon>
        <taxon>Geminicoccaceae</taxon>
        <taxon>Tistrella</taxon>
    </lineage>
</organism>
<comment type="cofactor">
    <cofactor evidence="1">
        <name>Zn(2+)</name>
        <dbReference type="ChEBI" id="CHEBI:29105"/>
    </cofactor>
</comment>
<feature type="transmembrane region" description="Helical" evidence="7">
    <location>
        <begin position="155"/>
        <end position="176"/>
    </location>
</feature>
<keyword evidence="6 7" id="KW-0472">Membrane</keyword>
<dbReference type="InterPro" id="IPR008915">
    <property type="entry name" value="Peptidase_M50"/>
</dbReference>
<evidence type="ECO:0000256" key="1">
    <source>
        <dbReference type="ARBA" id="ARBA00001947"/>
    </source>
</evidence>
<keyword evidence="5 7" id="KW-1133">Transmembrane helix</keyword>
<comment type="subcellular location">
    <subcellularLocation>
        <location evidence="2">Membrane</location>
        <topology evidence="2">Multi-pass membrane protein</topology>
    </subcellularLocation>
</comment>
<reference evidence="10" key="1">
    <citation type="journal article" date="2019" name="Int. J. Syst. Evol. Microbiol.">
        <title>The Global Catalogue of Microorganisms (GCM) 10K type strain sequencing project: providing services to taxonomists for standard genome sequencing and annotation.</title>
        <authorList>
            <consortium name="The Broad Institute Genomics Platform"/>
            <consortium name="The Broad Institute Genome Sequencing Center for Infectious Disease"/>
            <person name="Wu L."/>
            <person name="Ma J."/>
        </authorList>
    </citation>
    <scope>NUCLEOTIDE SEQUENCE [LARGE SCALE GENOMIC DNA]</scope>
    <source>
        <strain evidence="10">CGMCC 1.10188</strain>
    </source>
</reference>
<feature type="transmembrane region" description="Helical" evidence="7">
    <location>
        <begin position="359"/>
        <end position="383"/>
    </location>
</feature>
<feature type="transmembrane region" description="Helical" evidence="7">
    <location>
        <begin position="182"/>
        <end position="205"/>
    </location>
</feature>
<name>A0ABQ1IA40_9PROT</name>
<keyword evidence="10" id="KW-1185">Reference proteome</keyword>
<feature type="transmembrane region" description="Helical" evidence="7">
    <location>
        <begin position="285"/>
        <end position="306"/>
    </location>
</feature>
<evidence type="ECO:0000256" key="3">
    <source>
        <dbReference type="ARBA" id="ARBA00007931"/>
    </source>
</evidence>
<evidence type="ECO:0000256" key="4">
    <source>
        <dbReference type="ARBA" id="ARBA00022692"/>
    </source>
</evidence>
<proteinExistence type="inferred from homology"/>
<gene>
    <name evidence="9" type="ORF">GCM10011505_04320</name>
</gene>
<keyword evidence="4 7" id="KW-0812">Transmembrane</keyword>
<dbReference type="Proteomes" id="UP000603352">
    <property type="component" value="Unassembled WGS sequence"/>
</dbReference>
<evidence type="ECO:0000256" key="7">
    <source>
        <dbReference type="SAM" id="Phobius"/>
    </source>
</evidence>
<dbReference type="EMBL" id="BMDZ01000002">
    <property type="protein sequence ID" value="GGB26215.1"/>
    <property type="molecule type" value="Genomic_DNA"/>
</dbReference>
<feature type="transmembrane region" description="Helical" evidence="7">
    <location>
        <begin position="256"/>
        <end position="278"/>
    </location>
</feature>
<dbReference type="CDD" id="cd05709">
    <property type="entry name" value="S2P-M50"/>
    <property type="match status" value="1"/>
</dbReference>
<protein>
    <recommendedName>
        <fullName evidence="8">Peptidase M50 domain-containing protein</fullName>
    </recommendedName>
</protein>
<dbReference type="RefSeq" id="WP_188574399.1">
    <property type="nucleotide sequence ID" value="NZ_BMDZ01000002.1"/>
</dbReference>
<accession>A0ABQ1IA40</accession>
<sequence>MTAMPVSAPDIDTTATAPRVARGRFPDRFEHIEITDPARGRRIEITDPDGEGHWVLGPAEFAVARVFDGQSTLDELAARLAASGVRADAAKLARFEDRLLALGVLEAEGRASRSRDPFTGFHFSVLHHLVIQRLGTVRPEPVLDRLLAWPLVLRLALLALASAAALAVPVLLVAMGGRFLDITLATLTGWTLPALYLTTLASGFLHEGGHALACRAMGVRVRETGFAIYFLMPFAWTRPDRRDWEALPMGHRMVAILAGPFASQALAGIGLGLMMVAAQGSTASTIGVVLAVAGLFGAIVTLLPFLNGDGYLLLVEVFRLPNLRRRSFEHLRRVVGLKRGGAGPSPAQTTAMAAGGRGALYLFVAIGTIIGWGALWIGMAWWLSDMVAGLI</sequence>
<evidence type="ECO:0000259" key="8">
    <source>
        <dbReference type="Pfam" id="PF02163"/>
    </source>
</evidence>
<evidence type="ECO:0000313" key="10">
    <source>
        <dbReference type="Proteomes" id="UP000603352"/>
    </source>
</evidence>
<evidence type="ECO:0000256" key="5">
    <source>
        <dbReference type="ARBA" id="ARBA00022989"/>
    </source>
</evidence>
<dbReference type="Pfam" id="PF02163">
    <property type="entry name" value="Peptidase_M50"/>
    <property type="match status" value="1"/>
</dbReference>
<comment type="caution">
    <text evidence="9">The sequence shown here is derived from an EMBL/GenBank/DDBJ whole genome shotgun (WGS) entry which is preliminary data.</text>
</comment>
<comment type="similarity">
    <text evidence="3">Belongs to the peptidase M50B family.</text>
</comment>
<feature type="transmembrane region" description="Helical" evidence="7">
    <location>
        <begin position="217"/>
        <end position="236"/>
    </location>
</feature>
<evidence type="ECO:0000256" key="2">
    <source>
        <dbReference type="ARBA" id="ARBA00004141"/>
    </source>
</evidence>